<name>A0AAN2BKT9_9GAMM</name>
<dbReference type="KEGG" id="marq:MARGE09_P2575"/>
<accession>A0AAN2BKT9</accession>
<keyword evidence="2" id="KW-1185">Reference proteome</keyword>
<dbReference type="EMBL" id="AP023086">
    <property type="protein sequence ID" value="BCD98374.1"/>
    <property type="molecule type" value="Genomic_DNA"/>
</dbReference>
<evidence type="ECO:0000313" key="2">
    <source>
        <dbReference type="Proteomes" id="UP001320119"/>
    </source>
</evidence>
<dbReference type="AlphaFoldDB" id="A0AAN2BKT9"/>
<evidence type="ECO:0000313" key="1">
    <source>
        <dbReference type="EMBL" id="BCD98374.1"/>
    </source>
</evidence>
<protein>
    <submittedName>
        <fullName evidence="1">Uncharacterized protein</fullName>
    </submittedName>
</protein>
<gene>
    <name evidence="1" type="ORF">MARGE09_P2575</name>
</gene>
<dbReference type="Proteomes" id="UP001320119">
    <property type="component" value="Chromosome"/>
</dbReference>
<organism evidence="1 2">
    <name type="scientific">Marinagarivorans cellulosilyticus</name>
    <dbReference type="NCBI Taxonomy" id="2721545"/>
    <lineage>
        <taxon>Bacteria</taxon>
        <taxon>Pseudomonadati</taxon>
        <taxon>Pseudomonadota</taxon>
        <taxon>Gammaproteobacteria</taxon>
        <taxon>Cellvibrionales</taxon>
        <taxon>Cellvibrionaceae</taxon>
        <taxon>Marinagarivorans</taxon>
    </lineage>
</organism>
<proteinExistence type="predicted"/>
<reference evidence="1 2" key="1">
    <citation type="journal article" date="2022" name="IScience">
        <title>An ultrasensitive nanofiber-based assay for enzymatic hydrolysis and deep-sea microbial degradation of cellulose.</title>
        <authorList>
            <person name="Tsudome M."/>
            <person name="Tachioka M."/>
            <person name="Miyazaki M."/>
            <person name="Uchimura K."/>
            <person name="Tsuda M."/>
            <person name="Takaki Y."/>
            <person name="Deguchi S."/>
        </authorList>
    </citation>
    <scope>NUCLEOTIDE SEQUENCE [LARGE SCALE GENOMIC DNA]</scope>
    <source>
        <strain evidence="1 2">GE09</strain>
    </source>
</reference>
<sequence>MRASDELESPKAKEVLQDVVAAAKCLVATQTYRVWVRFPTPAALASSQWGTRCLVNYNAMCSKVGLRICGVLCGTTPLYSHQPRSCWLKTPPFTRAWHLPKSALLLWHQVKRGATIHLMARPVYFLFILFCGCS</sequence>